<evidence type="ECO:0000313" key="2">
    <source>
        <dbReference type="Proteomes" id="UP000000630"/>
    </source>
</evidence>
<dbReference type="EMBL" id="CP001759">
    <property type="protein sequence ID" value="ACZ49442.1"/>
    <property type="molecule type" value="Genomic_DNA"/>
</dbReference>
<dbReference type="STRING" id="574556.ACIS_00933"/>
<accession>D1ASI9</accession>
<dbReference type="KEGG" id="acn:ACIS_00933"/>
<dbReference type="AlphaFoldDB" id="D1ASI9"/>
<dbReference type="Proteomes" id="UP000000630">
    <property type="component" value="Chromosome"/>
</dbReference>
<keyword evidence="2" id="KW-1185">Reference proteome</keyword>
<organism evidence="1 2">
    <name type="scientific">Anaplasma centrale (strain Israel)</name>
    <name type="common">Anaplasma marginale subsp. centrale (strain Israel)</name>
    <dbReference type="NCBI Taxonomy" id="574556"/>
    <lineage>
        <taxon>Bacteria</taxon>
        <taxon>Pseudomonadati</taxon>
        <taxon>Pseudomonadota</taxon>
        <taxon>Alphaproteobacteria</taxon>
        <taxon>Rickettsiales</taxon>
        <taxon>Anaplasmataceae</taxon>
        <taxon>Anaplasma</taxon>
    </lineage>
</organism>
<name>D1ASI9_ANACI</name>
<protein>
    <submittedName>
        <fullName evidence="1">Uncharacterized protein</fullName>
    </submittedName>
</protein>
<evidence type="ECO:0000313" key="1">
    <source>
        <dbReference type="EMBL" id="ACZ49442.1"/>
    </source>
</evidence>
<dbReference type="HOGENOM" id="CLU_1109623_0_0_5"/>
<reference evidence="1 2" key="1">
    <citation type="journal article" date="2010" name="J. Bacteriol.">
        <title>Complete genome sequence of Anaplasma marginale subsp. centrale.</title>
        <authorList>
            <person name="Herndon D.R."/>
            <person name="Palmer G.H."/>
            <person name="Shkap V."/>
            <person name="Knowles D.P. Jr."/>
            <person name="Brayton K.A."/>
        </authorList>
    </citation>
    <scope>NUCLEOTIDE SEQUENCE [LARGE SCALE GENOMIC DNA]</scope>
    <source>
        <strain evidence="1 2">Israel</strain>
    </source>
</reference>
<gene>
    <name evidence="1" type="ordered locus">ACIS_00933</name>
</gene>
<proteinExistence type="predicted"/>
<sequence>MVLLVMMGGGDSLLAVKCPVKLRWQLTALTPRHMRPSVLGSLSGDRSRSAGIKRFVQELREPLSWLLGIYMRQSFPEYSIVTGVPENVRAGILMGTIEDIMSVARDIALNACNSLKLAAPSATLDGILCTQTPRDDAAHVAGMPRTEHSRAEERRQELERRHKKICASIARTLVSIAGNLYEIRHPGQDIVIGVPEDVRAAVLVGTLFYIASDAIGIAWDACLSLRGAGPSATLDDILFAPAQQAQGAAL</sequence>